<evidence type="ECO:0000259" key="4">
    <source>
        <dbReference type="SMART" id="SM01382"/>
    </source>
</evidence>
<dbReference type="Proteomes" id="UP000759131">
    <property type="component" value="Unassembled WGS sequence"/>
</dbReference>
<protein>
    <recommendedName>
        <fullName evidence="4">Large ribosomal subunit protein uL2 C-terminal domain-containing protein</fullName>
    </recommendedName>
</protein>
<dbReference type="GO" id="GO:0003723">
    <property type="term" value="F:RNA binding"/>
    <property type="evidence" value="ECO:0007669"/>
    <property type="project" value="TreeGrafter"/>
</dbReference>
<comment type="similarity">
    <text evidence="1">Belongs to the universal ribosomal protein uL2 family.</text>
</comment>
<dbReference type="Gene3D" id="2.30.30.30">
    <property type="match status" value="1"/>
</dbReference>
<keyword evidence="6" id="KW-1185">Reference proteome</keyword>
<dbReference type="SUPFAM" id="SSF50104">
    <property type="entry name" value="Translation proteins SH3-like domain"/>
    <property type="match status" value="1"/>
</dbReference>
<dbReference type="GO" id="GO:0022625">
    <property type="term" value="C:cytosolic large ribosomal subunit"/>
    <property type="evidence" value="ECO:0007669"/>
    <property type="project" value="TreeGrafter"/>
</dbReference>
<sequence length="122" mass="13245">MATVVALEHERGKVAPFAIMEMKGKRFHIVATEGVSVGDKMYFGDDTKLNVAMTAGAFCTIENHRKESEQTVLKLPSGQKRIFSSNVRAIIGVVAGAGVTEKPLLKAGTAHYLRKSRGQLFP</sequence>
<dbReference type="Pfam" id="PF03947">
    <property type="entry name" value="Ribosomal_L2_C"/>
    <property type="match status" value="1"/>
</dbReference>
<gene>
    <name evidence="5" type="ORF">OSB1V03_LOCUS21866</name>
</gene>
<dbReference type="OrthoDB" id="10267824at2759"/>
<dbReference type="PANTHER" id="PTHR13691:SF16">
    <property type="entry name" value="LARGE RIBOSOMAL SUBUNIT PROTEIN UL2"/>
    <property type="match status" value="1"/>
</dbReference>
<proteinExistence type="inferred from homology"/>
<dbReference type="AlphaFoldDB" id="A0A7R9QKL7"/>
<evidence type="ECO:0000256" key="2">
    <source>
        <dbReference type="ARBA" id="ARBA00022980"/>
    </source>
</evidence>
<dbReference type="SMART" id="SM01382">
    <property type="entry name" value="Ribosomal_L2_C"/>
    <property type="match status" value="1"/>
</dbReference>
<organism evidence="5">
    <name type="scientific">Medioppia subpectinata</name>
    <dbReference type="NCBI Taxonomy" id="1979941"/>
    <lineage>
        <taxon>Eukaryota</taxon>
        <taxon>Metazoa</taxon>
        <taxon>Ecdysozoa</taxon>
        <taxon>Arthropoda</taxon>
        <taxon>Chelicerata</taxon>
        <taxon>Arachnida</taxon>
        <taxon>Acari</taxon>
        <taxon>Acariformes</taxon>
        <taxon>Sarcoptiformes</taxon>
        <taxon>Oribatida</taxon>
        <taxon>Brachypylina</taxon>
        <taxon>Oppioidea</taxon>
        <taxon>Oppiidae</taxon>
        <taxon>Medioppia</taxon>
    </lineage>
</organism>
<dbReference type="GO" id="GO:0003735">
    <property type="term" value="F:structural constituent of ribosome"/>
    <property type="evidence" value="ECO:0007669"/>
    <property type="project" value="InterPro"/>
</dbReference>
<feature type="domain" description="Large ribosomal subunit protein uL2 C-terminal" evidence="4">
    <location>
        <begin position="35"/>
        <end position="120"/>
    </location>
</feature>
<accession>A0A7R9QKL7</accession>
<dbReference type="GO" id="GO:0002181">
    <property type="term" value="P:cytoplasmic translation"/>
    <property type="evidence" value="ECO:0007669"/>
    <property type="project" value="TreeGrafter"/>
</dbReference>
<evidence type="ECO:0000256" key="3">
    <source>
        <dbReference type="ARBA" id="ARBA00023274"/>
    </source>
</evidence>
<dbReference type="InterPro" id="IPR002171">
    <property type="entry name" value="Ribosomal_uL2"/>
</dbReference>
<evidence type="ECO:0000256" key="1">
    <source>
        <dbReference type="ARBA" id="ARBA00005636"/>
    </source>
</evidence>
<dbReference type="InterPro" id="IPR014722">
    <property type="entry name" value="Rib_uL2_dom2"/>
</dbReference>
<dbReference type="EMBL" id="OC897492">
    <property type="protein sequence ID" value="CAD7648291.1"/>
    <property type="molecule type" value="Genomic_DNA"/>
</dbReference>
<reference evidence="5" key="1">
    <citation type="submission" date="2020-11" db="EMBL/GenBank/DDBJ databases">
        <authorList>
            <person name="Tran Van P."/>
        </authorList>
    </citation>
    <scope>NUCLEOTIDE SEQUENCE</scope>
</reference>
<dbReference type="PANTHER" id="PTHR13691">
    <property type="entry name" value="RIBOSOMAL PROTEIN L2"/>
    <property type="match status" value="1"/>
</dbReference>
<evidence type="ECO:0000313" key="5">
    <source>
        <dbReference type="EMBL" id="CAD7648291.1"/>
    </source>
</evidence>
<keyword evidence="3" id="KW-0687">Ribonucleoprotein</keyword>
<dbReference type="EMBL" id="CAJPIZ010042917">
    <property type="protein sequence ID" value="CAG2121920.1"/>
    <property type="molecule type" value="Genomic_DNA"/>
</dbReference>
<evidence type="ECO:0000313" key="6">
    <source>
        <dbReference type="Proteomes" id="UP000759131"/>
    </source>
</evidence>
<keyword evidence="2" id="KW-0689">Ribosomal protein</keyword>
<feature type="non-terminal residue" evidence="5">
    <location>
        <position position="122"/>
    </location>
</feature>
<dbReference type="InterPro" id="IPR008991">
    <property type="entry name" value="Translation_prot_SH3-like_sf"/>
</dbReference>
<dbReference type="InterPro" id="IPR022669">
    <property type="entry name" value="Ribosomal_uL2_C"/>
</dbReference>
<name>A0A7R9QKL7_9ACAR</name>